<evidence type="ECO:0000256" key="14">
    <source>
        <dbReference type="PROSITE-ProRule" id="PRU00023"/>
    </source>
</evidence>
<proteinExistence type="predicted"/>
<keyword evidence="5" id="KW-0808">Transferase</keyword>
<dbReference type="PROSITE" id="PS50237">
    <property type="entry name" value="HECT"/>
    <property type="match status" value="1"/>
</dbReference>
<protein>
    <recommendedName>
        <fullName evidence="11">E3 ubiquitin-protein ligase HACE1</fullName>
        <ecNumber evidence="4">2.3.2.26</ecNumber>
    </recommendedName>
    <alternativeName>
        <fullName evidence="13">HECT domain and ankyrin repeat-containing E3 ubiquitin-protein ligase 1</fullName>
    </alternativeName>
    <alternativeName>
        <fullName evidence="12">HECT-type E3 ubiquitin transferase HACE1</fullName>
    </alternativeName>
</protein>
<evidence type="ECO:0000256" key="10">
    <source>
        <dbReference type="ARBA" id="ARBA00037859"/>
    </source>
</evidence>
<dbReference type="Gene3D" id="3.30.2410.10">
    <property type="entry name" value="Hect, E3 ligase catalytic domain"/>
    <property type="match status" value="1"/>
</dbReference>
<evidence type="ECO:0000256" key="3">
    <source>
        <dbReference type="ARBA" id="ARBA00004906"/>
    </source>
</evidence>
<sequence length="1042" mass="115257">MSSRIIADKRAAKRQRILSDSESESGSNESSEVEQEFESDESDEDAFVVSDNEIEMDTSEAGSDADLLPVSESEDKNPVHAITLDLIQGNVDFVSLTAMMDNVPTRNLLGPDPRNKDRSLIHTACATRRADVLAHLLSLAKRALPPPLVSIRELLEACDSDKSSCGGCTPIHVAAAMDSLECLKTLKVSIDECRKQESRIAKKGSIPIKPATSKPLKRLRIEDSDEEEEVEMVLSDGGDSDDDAEDWDTDLMLAQDNEGFHPVSRAIAAKASISVVQFLLEWMKEAGCEFSELFKATDNVQSGSSTKLGQEEQNDSIDRGILFVAARMGRGDVFTACQSVFGRSEMFQAMSQRTASGATILHYACAAAFIYATPATFDCVKYIVQYYQTCNMTMLVSSRDNVQKKASKPIQYDGLPKFSKVAALYAVGAGVPWDVGDESKLGEELIEIDYGIPKALFELDAASTEESADVIQTEDAEIDAMKVHQVKSKTLAQIIKCLVEAGTSIYASEDGASGATMLHFAALNNLEDVVTFLLEQGLPAKVKDKLELTPLIYAHMSESYDKVSDGCLLALLESDPSQLGDLLKLSDHTGKHAKLVKNLIKSLATKPRAYKFVNDFLRSLKKGTTGRYEIIEWFSAFPALLDFKNKKTIFRRAIRDLIKTSVSLVAEEGAEFLSAYLNMDFDSLSGPCSVTATFESSAGSGPGVTREFWDNLSKDIIKPGYGVFAPFSTEMPSQPSDPKNGTDSKLPENAGSSLFFARDAAECHLGKFFQDSLSLTRFAGEVCAIAILNDQVLPGLEILNPHVLRIVTQDKIEFSWKDFETLDQELYKGWDWLLENGAENVGATFNINEDVGGGKVVTRAFRGYDPNSDVTDENKAEFVRLSAKHWIKKYRYKIVNFREGFTSIIPRRILRVLKPTDLELILCGMPVINIDEWRKATEYSYWTNVSTQQQQELIDWFWSIVKNDMSEADRVLLLKFSTGQSRMAGSAGWKFNITLVNASGSKLPTSSTCFNQLKLPKYVSRDQLREKLLMAVRHGATGFEFC</sequence>
<keyword evidence="6 15" id="KW-0833">Ubl conjugation pathway</keyword>
<feature type="domain" description="HECT" evidence="17">
    <location>
        <begin position="669"/>
        <end position="1042"/>
    </location>
</feature>
<evidence type="ECO:0000256" key="15">
    <source>
        <dbReference type="PROSITE-ProRule" id="PRU00104"/>
    </source>
</evidence>
<evidence type="ECO:0000256" key="1">
    <source>
        <dbReference type="ARBA" id="ARBA00000885"/>
    </source>
</evidence>
<dbReference type="GO" id="GO:0005783">
    <property type="term" value="C:endoplasmic reticulum"/>
    <property type="evidence" value="ECO:0007669"/>
    <property type="project" value="UniProtKB-SubCell"/>
</dbReference>
<evidence type="ECO:0000256" key="11">
    <source>
        <dbReference type="ARBA" id="ARBA00040370"/>
    </source>
</evidence>
<accession>A0A507FN41</accession>
<dbReference type="Proteomes" id="UP000320333">
    <property type="component" value="Unassembled WGS sequence"/>
</dbReference>
<dbReference type="Pfam" id="PF00632">
    <property type="entry name" value="HECT"/>
    <property type="match status" value="1"/>
</dbReference>
<name>A0A507FN41_9FUNG</name>
<evidence type="ECO:0000256" key="13">
    <source>
        <dbReference type="ARBA" id="ARBA00042378"/>
    </source>
</evidence>
<dbReference type="GO" id="GO:0032580">
    <property type="term" value="C:Golgi cisterna membrane"/>
    <property type="evidence" value="ECO:0007669"/>
    <property type="project" value="UniProtKB-SubCell"/>
</dbReference>
<feature type="active site" description="Glycyl thioester intermediate" evidence="15">
    <location>
        <position position="1009"/>
    </location>
</feature>
<gene>
    <name evidence="18" type="ORF">CcCBS67573_g01711</name>
</gene>
<evidence type="ECO:0000256" key="7">
    <source>
        <dbReference type="ARBA" id="ARBA00022824"/>
    </source>
</evidence>
<dbReference type="InterPro" id="IPR000569">
    <property type="entry name" value="HECT_dom"/>
</dbReference>
<dbReference type="Gene3D" id="3.30.2160.10">
    <property type="entry name" value="Hect, E3 ligase catalytic domain"/>
    <property type="match status" value="1"/>
</dbReference>
<keyword evidence="19" id="KW-1185">Reference proteome</keyword>
<dbReference type="InterPro" id="IPR050409">
    <property type="entry name" value="E3_ubiq-protein_ligase"/>
</dbReference>
<dbReference type="Gene3D" id="1.25.40.20">
    <property type="entry name" value="Ankyrin repeat-containing domain"/>
    <property type="match status" value="2"/>
</dbReference>
<dbReference type="InterPro" id="IPR002110">
    <property type="entry name" value="Ankyrin_rpt"/>
</dbReference>
<dbReference type="PROSITE" id="PS50297">
    <property type="entry name" value="ANK_REP_REGION"/>
    <property type="match status" value="1"/>
</dbReference>
<evidence type="ECO:0000313" key="19">
    <source>
        <dbReference type="Proteomes" id="UP000320333"/>
    </source>
</evidence>
<dbReference type="SMART" id="SM00248">
    <property type="entry name" value="ANK"/>
    <property type="match status" value="4"/>
</dbReference>
<dbReference type="SMART" id="SM00119">
    <property type="entry name" value="HECTc"/>
    <property type="match status" value="1"/>
</dbReference>
<evidence type="ECO:0000256" key="6">
    <source>
        <dbReference type="ARBA" id="ARBA00022786"/>
    </source>
</evidence>
<dbReference type="SUPFAM" id="SSF48403">
    <property type="entry name" value="Ankyrin repeat"/>
    <property type="match status" value="1"/>
</dbReference>
<comment type="caution">
    <text evidence="18">The sequence shown here is derived from an EMBL/GenBank/DDBJ whole genome shotgun (WGS) entry which is preliminary data.</text>
</comment>
<dbReference type="GO" id="GO:0061630">
    <property type="term" value="F:ubiquitin protein ligase activity"/>
    <property type="evidence" value="ECO:0007669"/>
    <property type="project" value="UniProtKB-EC"/>
</dbReference>
<dbReference type="STRING" id="246404.A0A507FN41"/>
<dbReference type="AlphaFoldDB" id="A0A507FN41"/>
<feature type="region of interest" description="Disordered" evidence="16">
    <location>
        <begin position="1"/>
        <end position="71"/>
    </location>
</feature>
<evidence type="ECO:0000256" key="8">
    <source>
        <dbReference type="ARBA" id="ARBA00023034"/>
    </source>
</evidence>
<feature type="compositionally biased region" description="Acidic residues" evidence="16">
    <location>
        <begin position="31"/>
        <end position="58"/>
    </location>
</feature>
<dbReference type="OrthoDB" id="423283at2759"/>
<evidence type="ECO:0000256" key="9">
    <source>
        <dbReference type="ARBA" id="ARBA00023306"/>
    </source>
</evidence>
<evidence type="ECO:0000256" key="5">
    <source>
        <dbReference type="ARBA" id="ARBA00022679"/>
    </source>
</evidence>
<feature type="compositionally biased region" description="Basic and acidic residues" evidence="16">
    <location>
        <begin position="1"/>
        <end position="10"/>
    </location>
</feature>
<dbReference type="PANTHER" id="PTHR11254:SF440">
    <property type="entry name" value="E3 UBIQUITIN-PROTEIN LIGASE NEDD-4"/>
    <property type="match status" value="1"/>
</dbReference>
<dbReference type="EMBL" id="QEAP01000030">
    <property type="protein sequence ID" value="TPX77035.1"/>
    <property type="molecule type" value="Genomic_DNA"/>
</dbReference>
<keyword evidence="9" id="KW-0131">Cell cycle</keyword>
<evidence type="ECO:0000256" key="16">
    <source>
        <dbReference type="SAM" id="MobiDB-lite"/>
    </source>
</evidence>
<keyword evidence="8" id="KW-0333">Golgi apparatus</keyword>
<dbReference type="Gene3D" id="3.90.1750.10">
    <property type="entry name" value="Hect, E3 ligase catalytic domains"/>
    <property type="match status" value="1"/>
</dbReference>
<keyword evidence="7" id="KW-0256">Endoplasmic reticulum</keyword>
<dbReference type="PANTHER" id="PTHR11254">
    <property type="entry name" value="HECT DOMAIN UBIQUITIN-PROTEIN LIGASE"/>
    <property type="match status" value="1"/>
</dbReference>
<feature type="repeat" description="ANK" evidence="14">
    <location>
        <begin position="513"/>
        <end position="545"/>
    </location>
</feature>
<evidence type="ECO:0000313" key="18">
    <source>
        <dbReference type="EMBL" id="TPX77035.1"/>
    </source>
</evidence>
<dbReference type="Pfam" id="PF12796">
    <property type="entry name" value="Ank_2"/>
    <property type="match status" value="1"/>
</dbReference>
<evidence type="ECO:0000256" key="2">
    <source>
        <dbReference type="ARBA" id="ARBA00004240"/>
    </source>
</evidence>
<comment type="pathway">
    <text evidence="3">Protein modification; protein ubiquitination.</text>
</comment>
<dbReference type="SUPFAM" id="SSF56204">
    <property type="entry name" value="Hect, E3 ligase catalytic domain"/>
    <property type="match status" value="1"/>
</dbReference>
<comment type="subcellular location">
    <subcellularLocation>
        <location evidence="2">Endoplasmic reticulum</location>
    </subcellularLocation>
    <subcellularLocation>
        <location evidence="10">Golgi apparatus</location>
        <location evidence="10">Golgi stack membrane</location>
    </subcellularLocation>
</comment>
<dbReference type="PROSITE" id="PS50088">
    <property type="entry name" value="ANK_REPEAT"/>
    <property type="match status" value="1"/>
</dbReference>
<reference evidence="18 19" key="1">
    <citation type="journal article" date="2019" name="Sci. Rep.">
        <title>Comparative genomics of chytrid fungi reveal insights into the obligate biotrophic and pathogenic lifestyle of Synchytrium endobioticum.</title>
        <authorList>
            <person name="van de Vossenberg B.T.L.H."/>
            <person name="Warris S."/>
            <person name="Nguyen H.D.T."/>
            <person name="van Gent-Pelzer M.P.E."/>
            <person name="Joly D.L."/>
            <person name="van de Geest H.C."/>
            <person name="Bonants P.J.M."/>
            <person name="Smith D.S."/>
            <person name="Levesque C.A."/>
            <person name="van der Lee T.A.J."/>
        </authorList>
    </citation>
    <scope>NUCLEOTIDE SEQUENCE [LARGE SCALE GENOMIC DNA]</scope>
    <source>
        <strain evidence="18 19">CBS 675.73</strain>
    </source>
</reference>
<evidence type="ECO:0000259" key="17">
    <source>
        <dbReference type="PROSITE" id="PS50237"/>
    </source>
</evidence>
<dbReference type="InterPro" id="IPR035983">
    <property type="entry name" value="Hect_E3_ubiquitin_ligase"/>
</dbReference>
<comment type="catalytic activity">
    <reaction evidence="1">
        <text>S-ubiquitinyl-[E2 ubiquitin-conjugating enzyme]-L-cysteine + [acceptor protein]-L-lysine = [E2 ubiquitin-conjugating enzyme]-L-cysteine + N(6)-ubiquitinyl-[acceptor protein]-L-lysine.</text>
        <dbReference type="EC" id="2.3.2.26"/>
    </reaction>
</comment>
<dbReference type="InterPro" id="IPR036770">
    <property type="entry name" value="Ankyrin_rpt-contain_sf"/>
</dbReference>
<evidence type="ECO:0000256" key="4">
    <source>
        <dbReference type="ARBA" id="ARBA00012485"/>
    </source>
</evidence>
<organism evidence="18 19">
    <name type="scientific">Chytriomyces confervae</name>
    <dbReference type="NCBI Taxonomy" id="246404"/>
    <lineage>
        <taxon>Eukaryota</taxon>
        <taxon>Fungi</taxon>
        <taxon>Fungi incertae sedis</taxon>
        <taxon>Chytridiomycota</taxon>
        <taxon>Chytridiomycota incertae sedis</taxon>
        <taxon>Chytridiomycetes</taxon>
        <taxon>Chytridiales</taxon>
        <taxon>Chytriomycetaceae</taxon>
        <taxon>Chytriomyces</taxon>
    </lineage>
</organism>
<evidence type="ECO:0000256" key="12">
    <source>
        <dbReference type="ARBA" id="ARBA00041409"/>
    </source>
</evidence>
<dbReference type="EC" id="2.3.2.26" evidence="4"/>
<keyword evidence="14" id="KW-0040">ANK repeat</keyword>